<proteinExistence type="predicted"/>
<name>A0A0S3UHE2_PREIN</name>
<gene>
    <name evidence="6" type="ORF">PIOMA14_I_0407</name>
</gene>
<reference evidence="6 7" key="1">
    <citation type="journal article" date="2016" name="DNA Res.">
        <title>The complete genome sequencing of Prevotella intermedia strain OMA14 and a subsequent fine-scale, intra-species genomic comparison reveal an unusual amplification of conjugative and mobile transposons and identify a novel Prevotella-lineage-specific repeat.</title>
        <authorList>
            <person name="Naito M."/>
            <person name="Ogura Y."/>
            <person name="Itoh T."/>
            <person name="Shoji M."/>
            <person name="Okamoto M."/>
            <person name="Hayashi T."/>
            <person name="Nakayama K."/>
        </authorList>
    </citation>
    <scope>NUCLEOTIDE SEQUENCE [LARGE SCALE GENOMIC DNA]</scope>
    <source>
        <strain evidence="6 7">OMA14</strain>
    </source>
</reference>
<dbReference type="EMBL" id="AP014597">
    <property type="protein sequence ID" value="BAU16915.1"/>
    <property type="molecule type" value="Genomic_DNA"/>
</dbReference>
<keyword evidence="5" id="KW-0472">Membrane</keyword>
<evidence type="ECO:0000256" key="3">
    <source>
        <dbReference type="ARBA" id="ARBA00022676"/>
    </source>
</evidence>
<evidence type="ECO:0000256" key="1">
    <source>
        <dbReference type="ARBA" id="ARBA00022475"/>
    </source>
</evidence>
<evidence type="ECO:0000256" key="2">
    <source>
        <dbReference type="ARBA" id="ARBA00022519"/>
    </source>
</evidence>
<sequence>MLKILNILVDDKFIDALIEVFEATKGEHTHDYIIISNKEKKKLQYITKTEYIKQVDSKDLLTFINNKGYNLVILHSLSCIPWFKIYQIDKRIKILWKAWGFDLYRTPNEIQPFIKIRRLQPITKKYWRKHYKKRIYTNFKVWVYDQIHKKEIKQAINRIDFFSGCLPSEYQLMKKNTFFRAEHVELPYISLDCGYTNENSITFPKLGCNILIGNAAAVVNNHLDIFNSFSKFQIKDRQIIVPLSYGGDQFYIKDIIKYGEKIFGENFIPIQHFLSLKEYNTLLSTCSHAIFGYEQQAALGNITELLWTGVKLFLPKSSINYKYFKDNGYKVFTIEDDLTENHLSSPLTMSEKKQNRDAFLRTQSVDINLQKIQNIYKTVEKTN</sequence>
<keyword evidence="3" id="KW-0328">Glycosyltransferase</keyword>
<dbReference type="RefSeq" id="WP_096404979.1">
    <property type="nucleotide sequence ID" value="NZ_AP014597.1"/>
</dbReference>
<dbReference type="AlphaFoldDB" id="A0A0S3UHE2"/>
<keyword evidence="2" id="KW-0997">Cell inner membrane</keyword>
<organism evidence="6 7">
    <name type="scientific">Prevotella intermedia</name>
    <dbReference type="NCBI Taxonomy" id="28131"/>
    <lineage>
        <taxon>Bacteria</taxon>
        <taxon>Pseudomonadati</taxon>
        <taxon>Bacteroidota</taxon>
        <taxon>Bacteroidia</taxon>
        <taxon>Bacteroidales</taxon>
        <taxon>Prevotellaceae</taxon>
        <taxon>Prevotella</taxon>
    </lineage>
</organism>
<evidence type="ECO:0000256" key="4">
    <source>
        <dbReference type="ARBA" id="ARBA00022679"/>
    </source>
</evidence>
<dbReference type="InterPro" id="IPR009993">
    <property type="entry name" value="WecF"/>
</dbReference>
<dbReference type="Proteomes" id="UP000217431">
    <property type="component" value="Chromosome I"/>
</dbReference>
<accession>A0A0S3UHE2</accession>
<dbReference type="GO" id="GO:0009246">
    <property type="term" value="P:enterobacterial common antigen biosynthetic process"/>
    <property type="evidence" value="ECO:0007669"/>
    <property type="project" value="InterPro"/>
</dbReference>
<evidence type="ECO:0000313" key="6">
    <source>
        <dbReference type="EMBL" id="BAU16915.1"/>
    </source>
</evidence>
<dbReference type="GO" id="GO:0008417">
    <property type="term" value="F:fucosyltransferase activity"/>
    <property type="evidence" value="ECO:0007669"/>
    <property type="project" value="InterPro"/>
</dbReference>
<evidence type="ECO:0000313" key="7">
    <source>
        <dbReference type="Proteomes" id="UP000217431"/>
    </source>
</evidence>
<evidence type="ECO:0000256" key="5">
    <source>
        <dbReference type="ARBA" id="ARBA00023136"/>
    </source>
</evidence>
<evidence type="ECO:0008006" key="8">
    <source>
        <dbReference type="Google" id="ProtNLM"/>
    </source>
</evidence>
<keyword evidence="4" id="KW-0808">Transferase</keyword>
<dbReference type="Pfam" id="PF07429">
    <property type="entry name" value="Glyco_transf_56"/>
    <property type="match status" value="1"/>
</dbReference>
<keyword evidence="1" id="KW-1003">Cell membrane</keyword>
<protein>
    <recommendedName>
        <fullName evidence="8">4-alpha-L-fucosyltransferase</fullName>
    </recommendedName>
</protein>